<organism evidence="3 4">
    <name type="scientific">Sulfurimonas crateris</name>
    <dbReference type="NCBI Taxonomy" id="2574727"/>
    <lineage>
        <taxon>Bacteria</taxon>
        <taxon>Pseudomonadati</taxon>
        <taxon>Campylobacterota</taxon>
        <taxon>Epsilonproteobacteria</taxon>
        <taxon>Campylobacterales</taxon>
        <taxon>Sulfurimonadaceae</taxon>
        <taxon>Sulfurimonas</taxon>
    </lineage>
</organism>
<dbReference type="Gene3D" id="3.30.2310.20">
    <property type="entry name" value="RelE-like"/>
    <property type="match status" value="1"/>
</dbReference>
<dbReference type="NCBIfam" id="TIGR02385">
    <property type="entry name" value="RelE_StbE"/>
    <property type="match status" value="1"/>
</dbReference>
<reference evidence="3 4" key="1">
    <citation type="submission" date="2019-04" db="EMBL/GenBank/DDBJ databases">
        <title>Sulfurimonas crateris sp. nov. a facultative anaerobic sulfur-oxidizing chemolithautotrophic bacterium isolated from a terrestrial mud vulcano.</title>
        <authorList>
            <person name="Ratnikova N.M."/>
            <person name="Slobodkin A.I."/>
            <person name="Merkel A.Y."/>
            <person name="Novikov A."/>
            <person name="Bonch-Osmolovskaya E.A."/>
            <person name="Slobodkina G.B."/>
        </authorList>
    </citation>
    <scope>NUCLEOTIDE SEQUENCE [LARGE SCALE GENOMIC DNA]</scope>
    <source>
        <strain evidence="3 4">SN118</strain>
    </source>
</reference>
<keyword evidence="4" id="KW-1185">Reference proteome</keyword>
<dbReference type="SUPFAM" id="SSF143011">
    <property type="entry name" value="RelE-like"/>
    <property type="match status" value="1"/>
</dbReference>
<evidence type="ECO:0000313" key="3">
    <source>
        <dbReference type="EMBL" id="TKI70016.1"/>
    </source>
</evidence>
<dbReference type="OrthoDB" id="9801234at2"/>
<evidence type="ECO:0000256" key="1">
    <source>
        <dbReference type="ARBA" id="ARBA00006226"/>
    </source>
</evidence>
<dbReference type="EMBL" id="SZPX01000003">
    <property type="protein sequence ID" value="TKI70016.1"/>
    <property type="molecule type" value="Genomic_DNA"/>
</dbReference>
<evidence type="ECO:0000256" key="2">
    <source>
        <dbReference type="ARBA" id="ARBA00022649"/>
    </source>
</evidence>
<dbReference type="AlphaFoldDB" id="A0A4U2Z6P0"/>
<proteinExistence type="inferred from homology"/>
<dbReference type="RefSeq" id="WP_137013000.1">
    <property type="nucleotide sequence ID" value="NZ_SZPX01000003.1"/>
</dbReference>
<gene>
    <name evidence="3" type="ORF">FCU45_05255</name>
</gene>
<name>A0A4U2Z6P0_9BACT</name>
<dbReference type="Pfam" id="PF05016">
    <property type="entry name" value="ParE_toxin"/>
    <property type="match status" value="1"/>
</dbReference>
<dbReference type="PANTHER" id="PTHR35601:SF1">
    <property type="entry name" value="TOXIN RELE"/>
    <property type="match status" value="1"/>
</dbReference>
<comment type="similarity">
    <text evidence="1">Belongs to the RelE toxin family.</text>
</comment>
<evidence type="ECO:0000313" key="4">
    <source>
        <dbReference type="Proteomes" id="UP000309561"/>
    </source>
</evidence>
<dbReference type="InterPro" id="IPR007712">
    <property type="entry name" value="RelE/ParE_toxin"/>
</dbReference>
<dbReference type="Proteomes" id="UP000309561">
    <property type="component" value="Unassembled WGS sequence"/>
</dbReference>
<accession>A0A4U2Z6P0</accession>
<dbReference type="PANTHER" id="PTHR35601">
    <property type="entry name" value="TOXIN RELE"/>
    <property type="match status" value="1"/>
</dbReference>
<protein>
    <submittedName>
        <fullName evidence="3">Type II toxin-antitoxin system RelE/ParE family toxin</fullName>
    </submittedName>
</protein>
<sequence>MSYNLEFMPQALKEWKKLNSTIKEQFKKKLQEQLESPRVVKDKLSGYENVYKIKLRNIGYRLAYEIKDEEIVVLVLSVWKREKNKIYDNLKGRL</sequence>
<dbReference type="InterPro" id="IPR035093">
    <property type="entry name" value="RelE/ParE_toxin_dom_sf"/>
</dbReference>
<keyword evidence="2" id="KW-1277">Toxin-antitoxin system</keyword>
<comment type="caution">
    <text evidence="3">The sequence shown here is derived from an EMBL/GenBank/DDBJ whole genome shotgun (WGS) entry which is preliminary data.</text>
</comment>